<gene>
    <name evidence="2" type="ORF">F8M41_000510</name>
</gene>
<dbReference type="OrthoDB" id="2486758at2759"/>
<comment type="caution">
    <text evidence="2">The sequence shown here is derived from an EMBL/GenBank/DDBJ whole genome shotgun (WGS) entry which is preliminary data.</text>
</comment>
<proteinExistence type="predicted"/>
<evidence type="ECO:0000313" key="3">
    <source>
        <dbReference type="Proteomes" id="UP000439903"/>
    </source>
</evidence>
<sequence>MDIEINRERMEHMKEKNDEVVECVHGVEIDIDSVKVVQEFYVKRELASDVVLGMPWVAKTRCGFKWQNEKYCYKGSMMKNDDQRDESVNVRCVKSELMGNGDNNIGHMKKKKRTNIPMDESCDEASIIGCCYNNRDRYEKNKQRAFDHHQQSSEIRSADGMRNVDIYDGKKNIDVNNGDRAADGKVNEPETHHESVIGKERNKPIIFVSEFSSIEVPVIKNVGRICNLERFNEKGISGKKDKHEVFAFCQISSKTENSSEMFQIGNCCWHGIKNKKDGQKAFIHCQSFDEINCSDKTHDHEYEE</sequence>
<evidence type="ECO:0000313" key="2">
    <source>
        <dbReference type="EMBL" id="KAF0460998.1"/>
    </source>
</evidence>
<feature type="compositionally biased region" description="Basic and acidic residues" evidence="1">
    <location>
        <begin position="180"/>
        <end position="196"/>
    </location>
</feature>
<dbReference type="Gene3D" id="1.25.40.10">
    <property type="entry name" value="Tetratricopeptide repeat domain"/>
    <property type="match status" value="1"/>
</dbReference>
<dbReference type="Proteomes" id="UP000439903">
    <property type="component" value="Unassembled WGS sequence"/>
</dbReference>
<dbReference type="InterPro" id="IPR011990">
    <property type="entry name" value="TPR-like_helical_dom_sf"/>
</dbReference>
<dbReference type="AlphaFoldDB" id="A0A8H3XHV3"/>
<feature type="region of interest" description="Disordered" evidence="1">
    <location>
        <begin position="177"/>
        <end position="196"/>
    </location>
</feature>
<reference evidence="2 3" key="1">
    <citation type="journal article" date="2019" name="Environ. Microbiol.">
        <title>At the nexus of three kingdoms: the genome of the mycorrhizal fungus Gigaspora margarita provides insights into plant, endobacterial and fungal interactions.</title>
        <authorList>
            <person name="Venice F."/>
            <person name="Ghignone S."/>
            <person name="Salvioli di Fossalunga A."/>
            <person name="Amselem J."/>
            <person name="Novero M."/>
            <person name="Xianan X."/>
            <person name="Sedzielewska Toro K."/>
            <person name="Morin E."/>
            <person name="Lipzen A."/>
            <person name="Grigoriev I.V."/>
            <person name="Henrissat B."/>
            <person name="Martin F.M."/>
            <person name="Bonfante P."/>
        </authorList>
    </citation>
    <scope>NUCLEOTIDE SEQUENCE [LARGE SCALE GENOMIC DNA]</scope>
    <source>
        <strain evidence="2 3">BEG34</strain>
    </source>
</reference>
<accession>A0A8H3XHV3</accession>
<evidence type="ECO:0000256" key="1">
    <source>
        <dbReference type="SAM" id="MobiDB-lite"/>
    </source>
</evidence>
<name>A0A8H3XHV3_GIGMA</name>
<dbReference type="EMBL" id="WTPW01001035">
    <property type="protein sequence ID" value="KAF0460998.1"/>
    <property type="molecule type" value="Genomic_DNA"/>
</dbReference>
<protein>
    <submittedName>
        <fullName evidence="2">Uncharacterized protein</fullName>
    </submittedName>
</protein>
<keyword evidence="3" id="KW-1185">Reference proteome</keyword>
<organism evidence="2 3">
    <name type="scientific">Gigaspora margarita</name>
    <dbReference type="NCBI Taxonomy" id="4874"/>
    <lineage>
        <taxon>Eukaryota</taxon>
        <taxon>Fungi</taxon>
        <taxon>Fungi incertae sedis</taxon>
        <taxon>Mucoromycota</taxon>
        <taxon>Glomeromycotina</taxon>
        <taxon>Glomeromycetes</taxon>
        <taxon>Diversisporales</taxon>
        <taxon>Gigasporaceae</taxon>
        <taxon>Gigaspora</taxon>
    </lineage>
</organism>